<dbReference type="Gene3D" id="3.40.50.720">
    <property type="entry name" value="NAD(P)-binding Rossmann-like Domain"/>
    <property type="match status" value="1"/>
</dbReference>
<dbReference type="PRINTS" id="PR00081">
    <property type="entry name" value="GDHRDH"/>
</dbReference>
<evidence type="ECO:0000313" key="4">
    <source>
        <dbReference type="EMBL" id="CAB4545752.1"/>
    </source>
</evidence>
<dbReference type="GO" id="GO:0016491">
    <property type="term" value="F:oxidoreductase activity"/>
    <property type="evidence" value="ECO:0007669"/>
    <property type="project" value="UniProtKB-KW"/>
</dbReference>
<dbReference type="PANTHER" id="PTHR44169:SF6">
    <property type="entry name" value="NADPH-DEPENDENT 1-ACYLDIHYDROXYACETONE PHOSPHATE REDUCTASE"/>
    <property type="match status" value="1"/>
</dbReference>
<gene>
    <name evidence="4" type="ORF">UFOPK1503_00620</name>
</gene>
<keyword evidence="2" id="KW-0560">Oxidoreductase</keyword>
<dbReference type="AlphaFoldDB" id="A0A6J6C350"/>
<comment type="similarity">
    <text evidence="1">Belongs to the short-chain dehydrogenases/reductases (SDR) family.</text>
</comment>
<organism evidence="4">
    <name type="scientific">freshwater metagenome</name>
    <dbReference type="NCBI Taxonomy" id="449393"/>
    <lineage>
        <taxon>unclassified sequences</taxon>
        <taxon>metagenomes</taxon>
        <taxon>ecological metagenomes</taxon>
    </lineage>
</organism>
<dbReference type="Pfam" id="PF00106">
    <property type="entry name" value="adh_short"/>
    <property type="match status" value="1"/>
</dbReference>
<accession>A0A6J6C350</accession>
<dbReference type="PRINTS" id="PR00080">
    <property type="entry name" value="SDRFAMILY"/>
</dbReference>
<dbReference type="SUPFAM" id="SSF51735">
    <property type="entry name" value="NAD(P)-binding Rossmann-fold domains"/>
    <property type="match status" value="1"/>
</dbReference>
<reference evidence="4" key="1">
    <citation type="submission" date="2020-05" db="EMBL/GenBank/DDBJ databases">
        <authorList>
            <person name="Chiriac C."/>
            <person name="Salcher M."/>
            <person name="Ghai R."/>
            <person name="Kavagutti S V."/>
        </authorList>
    </citation>
    <scope>NUCLEOTIDE SEQUENCE</scope>
</reference>
<sequence>MDISGKTFLVCGASGALGSELVVQLRAKGATVLGTASTNESAAKIPAGVEVRLLLDYTKPESIKTLTDYLAASTEIDGIINASGVVAFGDAIETSPETVSKLFAINALGPIQLFSALAPVLAKKEQSVVVNLTGVVAETALPSIASYSASKFAINGFLQAVAREWRRAGTNVISARPGHTETGLADRAIAGTAPKFPAGKTATEVAARVLQAIEADEKDLPASSF</sequence>
<dbReference type="InterPro" id="IPR057326">
    <property type="entry name" value="KR_dom"/>
</dbReference>
<dbReference type="PANTHER" id="PTHR44169">
    <property type="entry name" value="NADPH-DEPENDENT 1-ACYLDIHYDROXYACETONE PHOSPHATE REDUCTASE"/>
    <property type="match status" value="1"/>
</dbReference>
<dbReference type="SMART" id="SM00822">
    <property type="entry name" value="PKS_KR"/>
    <property type="match status" value="1"/>
</dbReference>
<dbReference type="InterPro" id="IPR036291">
    <property type="entry name" value="NAD(P)-bd_dom_sf"/>
</dbReference>
<feature type="domain" description="Ketoreductase" evidence="3">
    <location>
        <begin position="6"/>
        <end position="180"/>
    </location>
</feature>
<proteinExistence type="inferred from homology"/>
<evidence type="ECO:0000256" key="2">
    <source>
        <dbReference type="ARBA" id="ARBA00023002"/>
    </source>
</evidence>
<dbReference type="EMBL" id="CAEZST010000008">
    <property type="protein sequence ID" value="CAB4545752.1"/>
    <property type="molecule type" value="Genomic_DNA"/>
</dbReference>
<name>A0A6J6C350_9ZZZZ</name>
<protein>
    <submittedName>
        <fullName evidence="4">Unannotated protein</fullName>
    </submittedName>
</protein>
<evidence type="ECO:0000256" key="1">
    <source>
        <dbReference type="ARBA" id="ARBA00006484"/>
    </source>
</evidence>
<evidence type="ECO:0000259" key="3">
    <source>
        <dbReference type="SMART" id="SM00822"/>
    </source>
</evidence>
<dbReference type="InterPro" id="IPR002347">
    <property type="entry name" value="SDR_fam"/>
</dbReference>